<evidence type="ECO:0000313" key="1">
    <source>
        <dbReference type="EMBL" id="NYH77810.1"/>
    </source>
</evidence>
<comment type="caution">
    <text evidence="1">The sequence shown here is derived from an EMBL/GenBank/DDBJ whole genome shotgun (WGS) entry which is preliminary data.</text>
</comment>
<gene>
    <name evidence="1" type="ORF">FHR84_001124</name>
</gene>
<organism evidence="1 2">
    <name type="scientific">Actinopolyspora biskrensis</name>
    <dbReference type="NCBI Taxonomy" id="1470178"/>
    <lineage>
        <taxon>Bacteria</taxon>
        <taxon>Bacillati</taxon>
        <taxon>Actinomycetota</taxon>
        <taxon>Actinomycetes</taxon>
        <taxon>Actinopolysporales</taxon>
        <taxon>Actinopolysporaceae</taxon>
        <taxon>Actinopolyspora</taxon>
    </lineage>
</organism>
<dbReference type="Proteomes" id="UP000548304">
    <property type="component" value="Unassembled WGS sequence"/>
</dbReference>
<dbReference type="AlphaFoldDB" id="A0A852YUS2"/>
<reference evidence="1 2" key="1">
    <citation type="submission" date="2020-07" db="EMBL/GenBank/DDBJ databases">
        <title>Genomic Encyclopedia of Type Strains, Phase III (KMG-III): the genomes of soil and plant-associated and newly described type strains.</title>
        <authorList>
            <person name="Whitman W."/>
        </authorList>
    </citation>
    <scope>NUCLEOTIDE SEQUENCE [LARGE SCALE GENOMIC DNA]</scope>
    <source>
        <strain evidence="1 2">CECT 8576</strain>
    </source>
</reference>
<name>A0A852YUS2_9ACTN</name>
<dbReference type="EMBL" id="JACBYW010000001">
    <property type="protein sequence ID" value="NYH77810.1"/>
    <property type="molecule type" value="Genomic_DNA"/>
</dbReference>
<keyword evidence="2" id="KW-1185">Reference proteome</keyword>
<dbReference type="RefSeq" id="WP_179534269.1">
    <property type="nucleotide sequence ID" value="NZ_JACBYW010000001.1"/>
</dbReference>
<accession>A0A852YUS2</accession>
<protein>
    <submittedName>
        <fullName evidence="1">Uncharacterized protein</fullName>
    </submittedName>
</protein>
<proteinExistence type="predicted"/>
<evidence type="ECO:0000313" key="2">
    <source>
        <dbReference type="Proteomes" id="UP000548304"/>
    </source>
</evidence>
<sequence>MRNESDLGPWPRNAAVEYAETPLVAFCAAGRLAGTCDARAEAFRAVGLLGASVVRGEEELLLTDMAGRGRWACYGEGAVLRHRPSEVRGPRNVAGSACARRR</sequence>